<dbReference type="GO" id="GO:0000184">
    <property type="term" value="P:nuclear-transcribed mRNA catabolic process, nonsense-mediated decay"/>
    <property type="evidence" value="ECO:0007669"/>
    <property type="project" value="TreeGrafter"/>
</dbReference>
<evidence type="ECO:0000313" key="2">
    <source>
        <dbReference type="Proteomes" id="UP000250321"/>
    </source>
</evidence>
<dbReference type="OrthoDB" id="69928at2759"/>
<comment type="caution">
    <text evidence="1">The sequence shown here is derived from an EMBL/GenBank/DDBJ whole genome shotgun (WGS) entry which is preliminary data.</text>
</comment>
<dbReference type="Proteomes" id="UP000250321">
    <property type="component" value="Unassembled WGS sequence"/>
</dbReference>
<sequence>MSRYEEGETETRLALWEDFVLRGFIPLLPAQTILDALRKRSFGSDGHKEKGARVKRIVAAGKALANVIKFDQKAVYFDLKAKKFVIGFEPQVQNDFVPTSYMGMATENDNLQENQAENTMKLGVAYPKPELTMEGDEEAEVIVFKPIVAEKRPDVVNTTRAAYGGLGACWLDGYQMSSSTKGNVLSRSINFASHSNPNRFTSINGLSGPVNFFVVNRVHLCNSKGKNSCSNNL</sequence>
<dbReference type="PANTHER" id="PTHR15696">
    <property type="entry name" value="SMG-7 SUPPRESSOR WITH MORPHOLOGICAL EFFECT ON GENITALIA PROTEIN 7"/>
    <property type="match status" value="1"/>
</dbReference>
<protein>
    <submittedName>
        <fullName evidence="1">Protein SMG7</fullName>
    </submittedName>
</protein>
<evidence type="ECO:0000313" key="1">
    <source>
        <dbReference type="EMBL" id="PQQ07404.1"/>
    </source>
</evidence>
<dbReference type="PANTHER" id="PTHR15696:SF35">
    <property type="entry name" value="NONSENSE-MEDIATED MRNA DECAY FACTOR SMG7"/>
    <property type="match status" value="1"/>
</dbReference>
<dbReference type="AlphaFoldDB" id="A0A314YR17"/>
<dbReference type="EMBL" id="PJQY01000861">
    <property type="protein sequence ID" value="PQQ07404.1"/>
    <property type="molecule type" value="Genomic_DNA"/>
</dbReference>
<dbReference type="InterPro" id="IPR011990">
    <property type="entry name" value="TPR-like_helical_dom_sf"/>
</dbReference>
<reference evidence="1 2" key="1">
    <citation type="submission" date="2018-02" db="EMBL/GenBank/DDBJ databases">
        <title>Draft genome of wild Prunus yedoensis var. nudiflora.</title>
        <authorList>
            <person name="Baek S."/>
            <person name="Kim J.-H."/>
            <person name="Choi K."/>
            <person name="Kim G.-B."/>
            <person name="Cho A."/>
            <person name="Jang H."/>
            <person name="Shin C.-H."/>
            <person name="Yu H.-J."/>
            <person name="Mun J.-H."/>
        </authorList>
    </citation>
    <scope>NUCLEOTIDE SEQUENCE [LARGE SCALE GENOMIC DNA]</scope>
    <source>
        <strain evidence="2">cv. Jeju island</strain>
        <tissue evidence="1">Leaf</tissue>
    </source>
</reference>
<dbReference type="SUPFAM" id="SSF48452">
    <property type="entry name" value="TPR-like"/>
    <property type="match status" value="1"/>
</dbReference>
<accession>A0A314YR17</accession>
<dbReference type="GO" id="GO:0070034">
    <property type="term" value="F:telomerase RNA binding"/>
    <property type="evidence" value="ECO:0007669"/>
    <property type="project" value="TreeGrafter"/>
</dbReference>
<dbReference type="InterPro" id="IPR045153">
    <property type="entry name" value="Est1/Ebs1-like"/>
</dbReference>
<proteinExistence type="predicted"/>
<name>A0A314YR17_PRUYE</name>
<keyword evidence="2" id="KW-1185">Reference proteome</keyword>
<gene>
    <name evidence="1" type="ORF">Pyn_32152</name>
</gene>
<dbReference type="GO" id="GO:0005697">
    <property type="term" value="C:telomerase holoenzyme complex"/>
    <property type="evidence" value="ECO:0007669"/>
    <property type="project" value="TreeGrafter"/>
</dbReference>
<dbReference type="STRING" id="2094558.A0A314YR17"/>
<organism evidence="1 2">
    <name type="scientific">Prunus yedoensis var. nudiflora</name>
    <dbReference type="NCBI Taxonomy" id="2094558"/>
    <lineage>
        <taxon>Eukaryota</taxon>
        <taxon>Viridiplantae</taxon>
        <taxon>Streptophyta</taxon>
        <taxon>Embryophyta</taxon>
        <taxon>Tracheophyta</taxon>
        <taxon>Spermatophyta</taxon>
        <taxon>Magnoliopsida</taxon>
        <taxon>eudicotyledons</taxon>
        <taxon>Gunneridae</taxon>
        <taxon>Pentapetalae</taxon>
        <taxon>rosids</taxon>
        <taxon>fabids</taxon>
        <taxon>Rosales</taxon>
        <taxon>Rosaceae</taxon>
        <taxon>Amygdaloideae</taxon>
        <taxon>Amygdaleae</taxon>
        <taxon>Prunus</taxon>
    </lineage>
</organism>
<dbReference type="GO" id="GO:0042162">
    <property type="term" value="F:telomeric DNA binding"/>
    <property type="evidence" value="ECO:0007669"/>
    <property type="project" value="TreeGrafter"/>
</dbReference>